<accession>A0ABN9UM36</accession>
<proteinExistence type="predicted"/>
<evidence type="ECO:0000313" key="2">
    <source>
        <dbReference type="EMBL" id="CAK0860830.1"/>
    </source>
</evidence>
<sequence>MPGGCERPPTGDVRIRALRPVGIHSGMLSPGTASPQRPASAARRPLTAGGSASAEPAAEDEAQGLSEEFLQQHCGVEDLSEVNRIDLCVNSLTHNVEVLGSMLPNLLHLKVALMRAFFKLLCLASRPSSSHRALA</sequence>
<dbReference type="Proteomes" id="UP001189429">
    <property type="component" value="Unassembled WGS sequence"/>
</dbReference>
<evidence type="ECO:0008006" key="4">
    <source>
        <dbReference type="Google" id="ProtNLM"/>
    </source>
</evidence>
<dbReference type="EMBL" id="CAUYUJ010016016">
    <property type="protein sequence ID" value="CAK0860830.1"/>
    <property type="molecule type" value="Genomic_DNA"/>
</dbReference>
<evidence type="ECO:0000313" key="3">
    <source>
        <dbReference type="Proteomes" id="UP001189429"/>
    </source>
</evidence>
<feature type="region of interest" description="Disordered" evidence="1">
    <location>
        <begin position="23"/>
        <end position="66"/>
    </location>
</feature>
<name>A0ABN9UM36_9DINO</name>
<keyword evidence="3" id="KW-1185">Reference proteome</keyword>
<protein>
    <recommendedName>
        <fullName evidence="4">Leucine-rich repeat-containing protein 51</fullName>
    </recommendedName>
</protein>
<reference evidence="2" key="1">
    <citation type="submission" date="2023-10" db="EMBL/GenBank/DDBJ databases">
        <authorList>
            <person name="Chen Y."/>
            <person name="Shah S."/>
            <person name="Dougan E. K."/>
            <person name="Thang M."/>
            <person name="Chan C."/>
        </authorList>
    </citation>
    <scope>NUCLEOTIDE SEQUENCE [LARGE SCALE GENOMIC DNA]</scope>
</reference>
<evidence type="ECO:0000256" key="1">
    <source>
        <dbReference type="SAM" id="MobiDB-lite"/>
    </source>
</evidence>
<gene>
    <name evidence="2" type="ORF">PCOR1329_LOCUS49690</name>
</gene>
<organism evidence="2 3">
    <name type="scientific">Prorocentrum cordatum</name>
    <dbReference type="NCBI Taxonomy" id="2364126"/>
    <lineage>
        <taxon>Eukaryota</taxon>
        <taxon>Sar</taxon>
        <taxon>Alveolata</taxon>
        <taxon>Dinophyceae</taxon>
        <taxon>Prorocentrales</taxon>
        <taxon>Prorocentraceae</taxon>
        <taxon>Prorocentrum</taxon>
    </lineage>
</organism>
<comment type="caution">
    <text evidence="2">The sequence shown here is derived from an EMBL/GenBank/DDBJ whole genome shotgun (WGS) entry which is preliminary data.</text>
</comment>
<feature type="compositionally biased region" description="Low complexity" evidence="1">
    <location>
        <begin position="33"/>
        <end position="56"/>
    </location>
</feature>